<dbReference type="InterPro" id="IPR046342">
    <property type="entry name" value="CBS_dom_sf"/>
</dbReference>
<accession>A0A1G2LX71</accession>
<dbReference type="AlphaFoldDB" id="A0A1G2LX71"/>
<feature type="domain" description="CBS" evidence="2">
    <location>
        <begin position="1"/>
        <end position="65"/>
    </location>
</feature>
<protein>
    <recommendedName>
        <fullName evidence="2">CBS domain-containing protein</fullName>
    </recommendedName>
</protein>
<dbReference type="Proteomes" id="UP000178116">
    <property type="component" value="Unassembled WGS sequence"/>
</dbReference>
<evidence type="ECO:0000313" key="3">
    <source>
        <dbReference type="EMBL" id="OHA16084.1"/>
    </source>
</evidence>
<dbReference type="EMBL" id="MHRA01000003">
    <property type="protein sequence ID" value="OHA16084.1"/>
    <property type="molecule type" value="Genomic_DNA"/>
</dbReference>
<reference evidence="3 4" key="1">
    <citation type="journal article" date="2016" name="Nat. Commun.">
        <title>Thousands of microbial genomes shed light on interconnected biogeochemical processes in an aquifer system.</title>
        <authorList>
            <person name="Anantharaman K."/>
            <person name="Brown C.T."/>
            <person name="Hug L.A."/>
            <person name="Sharon I."/>
            <person name="Castelle C.J."/>
            <person name="Probst A.J."/>
            <person name="Thomas B.C."/>
            <person name="Singh A."/>
            <person name="Wilkins M.J."/>
            <person name="Karaoz U."/>
            <person name="Brodie E.L."/>
            <person name="Williams K.H."/>
            <person name="Hubbard S.S."/>
            <person name="Banfield J.F."/>
        </authorList>
    </citation>
    <scope>NUCLEOTIDE SEQUENCE [LARGE SCALE GENOMIC DNA]</scope>
</reference>
<evidence type="ECO:0000313" key="4">
    <source>
        <dbReference type="Proteomes" id="UP000178116"/>
    </source>
</evidence>
<evidence type="ECO:0000256" key="1">
    <source>
        <dbReference type="PROSITE-ProRule" id="PRU00703"/>
    </source>
</evidence>
<comment type="caution">
    <text evidence="3">The sequence shown here is derived from an EMBL/GenBank/DDBJ whole genome shotgun (WGS) entry which is preliminary data.</text>
</comment>
<name>A0A1G2LX71_9BACT</name>
<sequence>MNKKNSLKNSNFIIGKNSLLEEAMRVITINHRGAVIVIDNRQRVIGVVGDGDIRRALLKGAIMSTPVINIMNPEVKKITLKDKEIFSSPKKFFGENRGINILPVVDKENKLIDLLVWESS</sequence>
<proteinExistence type="predicted"/>
<organism evidence="3 4">
    <name type="scientific">Candidatus Tagabacteria bacterium RIFCSPLOWO2_01_FULL_42_9</name>
    <dbReference type="NCBI Taxonomy" id="1802296"/>
    <lineage>
        <taxon>Bacteria</taxon>
        <taxon>Candidatus Tagaibacteriota</taxon>
    </lineage>
</organism>
<dbReference type="InterPro" id="IPR000644">
    <property type="entry name" value="CBS_dom"/>
</dbReference>
<dbReference type="Pfam" id="PF00571">
    <property type="entry name" value="CBS"/>
    <property type="match status" value="1"/>
</dbReference>
<gene>
    <name evidence="3" type="ORF">A3A10_00840</name>
</gene>
<dbReference type="PANTHER" id="PTHR42745:SF1">
    <property type="entry name" value="ARABINOSE 5-PHOSPHATE ISOMERASE KDSD"/>
    <property type="match status" value="1"/>
</dbReference>
<evidence type="ECO:0000259" key="2">
    <source>
        <dbReference type="PROSITE" id="PS51371"/>
    </source>
</evidence>
<keyword evidence="1" id="KW-0129">CBS domain</keyword>
<dbReference type="PROSITE" id="PS51371">
    <property type="entry name" value="CBS"/>
    <property type="match status" value="1"/>
</dbReference>
<dbReference type="SUPFAM" id="SSF54631">
    <property type="entry name" value="CBS-domain pair"/>
    <property type="match status" value="1"/>
</dbReference>
<dbReference type="PANTHER" id="PTHR42745">
    <property type="match status" value="1"/>
</dbReference>
<dbReference type="InterPro" id="IPR050986">
    <property type="entry name" value="GutQ/KpsF_isomerases"/>
</dbReference>
<dbReference type="Gene3D" id="3.10.580.10">
    <property type="entry name" value="CBS-domain"/>
    <property type="match status" value="1"/>
</dbReference>